<name>D2S1U0_HALTV</name>
<dbReference type="AlphaFoldDB" id="D2S1U0"/>
<dbReference type="GeneID" id="8745155"/>
<organism evidence="1 2">
    <name type="scientific">Haloterrigena turkmenica (strain ATCC 51198 / DSM 5511 / JCM 9101 / NCIMB 13204 / VKM B-1734 / 4k)</name>
    <name type="common">Halococcus turkmenicus</name>
    <dbReference type="NCBI Taxonomy" id="543526"/>
    <lineage>
        <taxon>Archaea</taxon>
        <taxon>Methanobacteriati</taxon>
        <taxon>Methanobacteriota</taxon>
        <taxon>Stenosarchaea group</taxon>
        <taxon>Halobacteria</taxon>
        <taxon>Halobacteriales</taxon>
        <taxon>Natrialbaceae</taxon>
        <taxon>Haloterrigena</taxon>
    </lineage>
</organism>
<keyword evidence="1" id="KW-0614">Plasmid</keyword>
<keyword evidence="2" id="KW-1185">Reference proteome</keyword>
<reference evidence="1 2" key="1">
    <citation type="journal article" date="2010" name="Stand. Genomic Sci.">
        <title>Complete genome sequence of Haloterrigena turkmenica type strain (4k).</title>
        <authorList>
            <person name="Saunders E."/>
            <person name="Tindall B.J."/>
            <person name="Fahnrich R."/>
            <person name="Lapidus A."/>
            <person name="Copeland A."/>
            <person name="Del Rio T.G."/>
            <person name="Lucas S."/>
            <person name="Chen F."/>
            <person name="Tice H."/>
            <person name="Cheng J.F."/>
            <person name="Han C."/>
            <person name="Detter J.C."/>
            <person name="Bruce D."/>
            <person name="Goodwin L."/>
            <person name="Chain P."/>
            <person name="Pitluck S."/>
            <person name="Pati A."/>
            <person name="Ivanova N."/>
            <person name="Mavromatis K."/>
            <person name="Chen A."/>
            <person name="Palaniappan K."/>
            <person name="Land M."/>
            <person name="Hauser L."/>
            <person name="Chang Y.J."/>
            <person name="Jeffries C.D."/>
            <person name="Brettin T."/>
            <person name="Rohde M."/>
            <person name="Goker M."/>
            <person name="Bristow J."/>
            <person name="Eisen J.A."/>
            <person name="Markowitz V."/>
            <person name="Hugenholtz P."/>
            <person name="Klenk H.P."/>
            <person name="Kyrpides N.C."/>
        </authorList>
    </citation>
    <scope>NUCLEOTIDE SEQUENCE [LARGE SCALE GENOMIC DNA]</scope>
    <source>
        <strain evidence="2">ATCC 51198 / DSM 5511 / JCM 9101 / NCIMB 13204 / VKM B-1734 / 4k</strain>
    </source>
</reference>
<accession>D2S1U0</accession>
<gene>
    <name evidence="1" type="ordered locus">Htur_4533</name>
</gene>
<sequence length="69" mass="7626">MITSAIESTELTEGTLKETANISPTQGRELREGIAKLQDYDSDCYGSEQKVLVLNLECGFTLEQSIVEE</sequence>
<dbReference type="OrthoDB" id="258047at2157"/>
<dbReference type="Proteomes" id="UP000001903">
    <property type="component" value="Plasmid pHTUR02"/>
</dbReference>
<proteinExistence type="predicted"/>
<dbReference type="HOGENOM" id="CLU_2765975_0_0_2"/>
<geneLocation type="plasmid" evidence="1 2">
    <name>pHTUR02</name>
</geneLocation>
<dbReference type="EMBL" id="CP001862">
    <property type="protein sequence ID" value="ADB63337.1"/>
    <property type="molecule type" value="Genomic_DNA"/>
</dbReference>
<dbReference type="RefSeq" id="WP_012945581.1">
    <property type="nucleotide sequence ID" value="NC_013745.1"/>
</dbReference>
<protein>
    <submittedName>
        <fullName evidence="1">Uncharacterized protein</fullName>
    </submittedName>
</protein>
<evidence type="ECO:0000313" key="1">
    <source>
        <dbReference type="EMBL" id="ADB63337.1"/>
    </source>
</evidence>
<evidence type="ECO:0000313" key="2">
    <source>
        <dbReference type="Proteomes" id="UP000001903"/>
    </source>
</evidence>
<dbReference type="KEGG" id="htu:Htur_4533"/>